<dbReference type="EMBL" id="MAQB02000001">
    <property type="protein sequence ID" value="OFJ49043.1"/>
    <property type="molecule type" value="Genomic_DNA"/>
</dbReference>
<reference evidence="1 2" key="1">
    <citation type="submission" date="2016-10" db="EMBL/GenBank/DDBJ databases">
        <title>Updated version of Genome Assembly of Janthinobacterium lividum ERGS5:01.</title>
        <authorList>
            <person name="Kumar R."/>
            <person name="Acharya V."/>
            <person name="Singh D."/>
        </authorList>
    </citation>
    <scope>NUCLEOTIDE SEQUENCE [LARGE SCALE GENOMIC DNA]</scope>
    <source>
        <strain evidence="1 2">ERGS5:01</strain>
    </source>
</reference>
<evidence type="ECO:0000313" key="2">
    <source>
        <dbReference type="Proteomes" id="UP000092634"/>
    </source>
</evidence>
<name>A0A1E8PRW6_9BURK</name>
<sequence>MTKNEAMKRINDRLGKPTLTDKNTHFASVASYGTDEGWWLKIPFLTFKQELHFILNNEKTKSFQHLKIGANQILSPGMRFRSTGGAADAFMSAAAPKRLVDLLDGGSKYNFTKHFVNDYRY</sequence>
<protein>
    <submittedName>
        <fullName evidence="1">Uncharacterized protein</fullName>
    </submittedName>
</protein>
<accession>A0A1E8PRW6</accession>
<organism evidence="1 2">
    <name type="scientific">Janthinobacterium lividum</name>
    <dbReference type="NCBI Taxonomy" id="29581"/>
    <lineage>
        <taxon>Bacteria</taxon>
        <taxon>Pseudomonadati</taxon>
        <taxon>Pseudomonadota</taxon>
        <taxon>Betaproteobacteria</taxon>
        <taxon>Burkholderiales</taxon>
        <taxon>Oxalobacteraceae</taxon>
        <taxon>Janthinobacterium</taxon>
    </lineage>
</organism>
<gene>
    <name evidence="1" type="ORF">BA896_009230</name>
</gene>
<dbReference type="Proteomes" id="UP000092634">
    <property type="component" value="Unassembled WGS sequence"/>
</dbReference>
<comment type="caution">
    <text evidence="1">The sequence shown here is derived from an EMBL/GenBank/DDBJ whole genome shotgun (WGS) entry which is preliminary data.</text>
</comment>
<proteinExistence type="predicted"/>
<dbReference type="AlphaFoldDB" id="A0A1E8PRW6"/>
<evidence type="ECO:0000313" key="1">
    <source>
        <dbReference type="EMBL" id="OFJ49043.1"/>
    </source>
</evidence>